<gene>
    <name evidence="1" type="ORF">KHA93_18460</name>
</gene>
<dbReference type="AlphaFoldDB" id="A0A942TTR5"/>
<evidence type="ECO:0000313" key="2">
    <source>
        <dbReference type="Proteomes" id="UP000682713"/>
    </source>
</evidence>
<dbReference type="EMBL" id="JAGYPJ010000001">
    <property type="protein sequence ID" value="MBS4201599.1"/>
    <property type="molecule type" value="Genomic_DNA"/>
</dbReference>
<comment type="caution">
    <text evidence="1">The sequence shown here is derived from an EMBL/GenBank/DDBJ whole genome shotgun (WGS) entry which is preliminary data.</text>
</comment>
<protein>
    <submittedName>
        <fullName evidence="1">Uncharacterized protein</fullName>
    </submittedName>
</protein>
<organism evidence="1 2">
    <name type="scientific">Lederbergia citrisecunda</name>
    <dbReference type="NCBI Taxonomy" id="2833583"/>
    <lineage>
        <taxon>Bacteria</taxon>
        <taxon>Bacillati</taxon>
        <taxon>Bacillota</taxon>
        <taxon>Bacilli</taxon>
        <taxon>Bacillales</taxon>
        <taxon>Bacillaceae</taxon>
        <taxon>Lederbergia</taxon>
    </lineage>
</organism>
<proteinExistence type="predicted"/>
<evidence type="ECO:0000313" key="1">
    <source>
        <dbReference type="EMBL" id="MBS4201599.1"/>
    </source>
</evidence>
<sequence length="72" mass="8676">MQTFLPQNIALVGPQDAGQEGVQQDVVLFHPLFVRWRFFKKRQKMTTLIYYESENERMVNKPKLCFEMFMMD</sequence>
<accession>A0A942TTR5</accession>
<reference evidence="1 2" key="1">
    <citation type="submission" date="2021-05" db="EMBL/GenBank/DDBJ databases">
        <title>Novel Bacillus species.</title>
        <authorList>
            <person name="Liu G."/>
        </authorList>
    </citation>
    <scope>NUCLEOTIDE SEQUENCE [LARGE SCALE GENOMIC DNA]</scope>
    <source>
        <strain evidence="1 2">FJAT-49732</strain>
    </source>
</reference>
<name>A0A942TTR5_9BACI</name>
<dbReference type="Proteomes" id="UP000682713">
    <property type="component" value="Unassembled WGS sequence"/>
</dbReference>
<dbReference type="RefSeq" id="WP_213112056.1">
    <property type="nucleotide sequence ID" value="NZ_JAGYPJ010000001.1"/>
</dbReference>
<keyword evidence="2" id="KW-1185">Reference proteome</keyword>